<dbReference type="InterPro" id="IPR023198">
    <property type="entry name" value="PGP-like_dom2"/>
</dbReference>
<name>A0A0B7NY32_PROFF</name>
<dbReference type="InterPro" id="IPR051806">
    <property type="entry name" value="HAD-like_SPP"/>
</dbReference>
<dbReference type="SUPFAM" id="SSF56784">
    <property type="entry name" value="HAD-like"/>
    <property type="match status" value="1"/>
</dbReference>
<dbReference type="PANTHER" id="PTHR43481:SF4">
    <property type="entry name" value="GLYCEROL-1-PHOSPHATE PHOSPHOHYDROLASE 1-RELATED"/>
    <property type="match status" value="1"/>
</dbReference>
<dbReference type="GO" id="GO:0050308">
    <property type="term" value="F:sugar-phosphatase activity"/>
    <property type="evidence" value="ECO:0007669"/>
    <property type="project" value="TreeGrafter"/>
</dbReference>
<dbReference type="InterPro" id="IPR023214">
    <property type="entry name" value="HAD_sf"/>
</dbReference>
<dbReference type="SFLD" id="SFLDG01129">
    <property type="entry name" value="C1.5:_HAD__Beta-PGM__Phosphata"/>
    <property type="match status" value="1"/>
</dbReference>
<sequence length="241" mass="24787">MTSVSPRLPAAVLWDFDGTILDTEPAWMASEIAYVASHSAVWILDDARGYIGASWRTLGNALGQRIAEETGTTGLDPWDIYQSVSAGVVDQVRAGQAPLRPGALELLDALGAAAVPCALVSSSPESLLRAGVAALGIPDPFEALIAGPMVEHGKPAPDCYLLAAATLQVPIGQCVVLEDSPTGCEAGQRSGALVIGIPSVAPLPSVAGQLRRDSLVGLTVADLAAMVRAHGAHSAHKEDSQ</sequence>
<dbReference type="PANTHER" id="PTHR43481">
    <property type="entry name" value="FRUCTOSE-1-PHOSPHATE PHOSPHATASE"/>
    <property type="match status" value="1"/>
</dbReference>
<dbReference type="AlphaFoldDB" id="A0A0B7NY32"/>
<dbReference type="NCBIfam" id="TIGR01509">
    <property type="entry name" value="HAD-SF-IA-v3"/>
    <property type="match status" value="1"/>
</dbReference>
<dbReference type="CDD" id="cd07505">
    <property type="entry name" value="HAD_BPGM-like"/>
    <property type="match status" value="1"/>
</dbReference>
<dbReference type="Gene3D" id="1.10.150.240">
    <property type="entry name" value="Putative phosphatase, domain 2"/>
    <property type="match status" value="1"/>
</dbReference>
<dbReference type="SFLD" id="SFLDS00003">
    <property type="entry name" value="Haloacid_Dehalogenase"/>
    <property type="match status" value="1"/>
</dbReference>
<proteinExistence type="predicted"/>
<keyword evidence="1" id="KW-0378">Hydrolase</keyword>
<dbReference type="InterPro" id="IPR006439">
    <property type="entry name" value="HAD-SF_hydro_IA"/>
</dbReference>
<dbReference type="Gene3D" id="3.40.50.1000">
    <property type="entry name" value="HAD superfamily/HAD-like"/>
    <property type="match status" value="1"/>
</dbReference>
<gene>
    <name evidence="1" type="ORF">PFCIRM138_03435</name>
</gene>
<accession>A0A0B7NY32</accession>
<dbReference type="InterPro" id="IPR036412">
    <property type="entry name" value="HAD-like_sf"/>
</dbReference>
<dbReference type="Pfam" id="PF00702">
    <property type="entry name" value="Hydrolase"/>
    <property type="match status" value="1"/>
</dbReference>
<evidence type="ECO:0000313" key="1">
    <source>
        <dbReference type="EMBL" id="CEP25989.1"/>
    </source>
</evidence>
<reference evidence="1" key="1">
    <citation type="submission" date="2014-08" db="EMBL/GenBank/DDBJ databases">
        <authorList>
            <person name="Falentin Helene"/>
        </authorList>
    </citation>
    <scope>NUCLEOTIDE SEQUENCE</scope>
</reference>
<protein>
    <submittedName>
        <fullName evidence="1">HAD-superfamily hydrolase</fullName>
    </submittedName>
</protein>
<dbReference type="EMBL" id="LM676387">
    <property type="protein sequence ID" value="CEP25989.1"/>
    <property type="molecule type" value="Genomic_DNA"/>
</dbReference>
<organism evidence="1">
    <name type="scientific">Propionibacterium freudenreichii subsp. freudenreichii</name>
    <dbReference type="NCBI Taxonomy" id="66712"/>
    <lineage>
        <taxon>Bacteria</taxon>
        <taxon>Bacillati</taxon>
        <taxon>Actinomycetota</taxon>
        <taxon>Actinomycetes</taxon>
        <taxon>Propionibacteriales</taxon>
        <taxon>Propionibacteriaceae</taxon>
        <taxon>Propionibacterium</taxon>
    </lineage>
</organism>